<dbReference type="AlphaFoldDB" id="A0AAN6V4B8"/>
<name>A0AAN6V4B8_9PEZI</name>
<dbReference type="RefSeq" id="XP_062637570.1">
    <property type="nucleotide sequence ID" value="XM_062777062.1"/>
</dbReference>
<feature type="signal peptide" evidence="1">
    <location>
        <begin position="1"/>
        <end position="20"/>
    </location>
</feature>
<evidence type="ECO:0000259" key="2">
    <source>
        <dbReference type="Pfam" id="PF23584"/>
    </source>
</evidence>
<evidence type="ECO:0000256" key="1">
    <source>
        <dbReference type="SAM" id="SignalP"/>
    </source>
</evidence>
<dbReference type="InterPro" id="IPR055560">
    <property type="entry name" value="DUF7136"/>
</dbReference>
<dbReference type="Proteomes" id="UP001302676">
    <property type="component" value="Unassembled WGS sequence"/>
</dbReference>
<gene>
    <name evidence="3" type="ORF">C8A04DRAFT_11697</name>
</gene>
<feature type="chain" id="PRO_5042990544" description="DUF7136 domain-containing protein" evidence="1">
    <location>
        <begin position="21"/>
        <end position="292"/>
    </location>
</feature>
<protein>
    <recommendedName>
        <fullName evidence="2">DUF7136 domain-containing protein</fullName>
    </recommendedName>
</protein>
<reference evidence="3" key="2">
    <citation type="submission" date="2023-05" db="EMBL/GenBank/DDBJ databases">
        <authorList>
            <consortium name="Lawrence Berkeley National Laboratory"/>
            <person name="Steindorff A."/>
            <person name="Hensen N."/>
            <person name="Bonometti L."/>
            <person name="Westerberg I."/>
            <person name="Brannstrom I.O."/>
            <person name="Guillou S."/>
            <person name="Cros-Aarteil S."/>
            <person name="Calhoun S."/>
            <person name="Haridas S."/>
            <person name="Kuo A."/>
            <person name="Mondo S."/>
            <person name="Pangilinan J."/>
            <person name="Riley R."/>
            <person name="Labutti K."/>
            <person name="Andreopoulos B."/>
            <person name="Lipzen A."/>
            <person name="Chen C."/>
            <person name="Yanf M."/>
            <person name="Daum C."/>
            <person name="Ng V."/>
            <person name="Clum A."/>
            <person name="Ohm R."/>
            <person name="Martin F."/>
            <person name="Silar P."/>
            <person name="Natvig D."/>
            <person name="Lalanne C."/>
            <person name="Gautier V."/>
            <person name="Ament-Velasquez S.L."/>
            <person name="Kruys A."/>
            <person name="Hutchinson M.I."/>
            <person name="Powell A.J."/>
            <person name="Barry K."/>
            <person name="Miller A.N."/>
            <person name="Grigoriev I.V."/>
            <person name="Debuchy R."/>
            <person name="Gladieux P."/>
            <person name="Thoren M.H."/>
            <person name="Johannesson H."/>
        </authorList>
    </citation>
    <scope>NUCLEOTIDE SEQUENCE</scope>
    <source>
        <strain evidence="3">CBS 141.50</strain>
    </source>
</reference>
<keyword evidence="4" id="KW-1185">Reference proteome</keyword>
<dbReference type="GeneID" id="87813675"/>
<dbReference type="EMBL" id="MU853579">
    <property type="protein sequence ID" value="KAK4144199.1"/>
    <property type="molecule type" value="Genomic_DNA"/>
</dbReference>
<organism evidence="3 4">
    <name type="scientific">Dichotomopilus funicola</name>
    <dbReference type="NCBI Taxonomy" id="1934379"/>
    <lineage>
        <taxon>Eukaryota</taxon>
        <taxon>Fungi</taxon>
        <taxon>Dikarya</taxon>
        <taxon>Ascomycota</taxon>
        <taxon>Pezizomycotina</taxon>
        <taxon>Sordariomycetes</taxon>
        <taxon>Sordariomycetidae</taxon>
        <taxon>Sordariales</taxon>
        <taxon>Chaetomiaceae</taxon>
        <taxon>Dichotomopilus</taxon>
    </lineage>
</organism>
<comment type="caution">
    <text evidence="3">The sequence shown here is derived from an EMBL/GenBank/DDBJ whole genome shotgun (WGS) entry which is preliminary data.</text>
</comment>
<evidence type="ECO:0000313" key="4">
    <source>
        <dbReference type="Proteomes" id="UP001302676"/>
    </source>
</evidence>
<evidence type="ECO:0000313" key="3">
    <source>
        <dbReference type="EMBL" id="KAK4144199.1"/>
    </source>
</evidence>
<reference evidence="3" key="1">
    <citation type="journal article" date="2023" name="Mol. Phylogenet. Evol.">
        <title>Genome-scale phylogeny and comparative genomics of the fungal order Sordariales.</title>
        <authorList>
            <person name="Hensen N."/>
            <person name="Bonometti L."/>
            <person name="Westerberg I."/>
            <person name="Brannstrom I.O."/>
            <person name="Guillou S."/>
            <person name="Cros-Aarteil S."/>
            <person name="Calhoun S."/>
            <person name="Haridas S."/>
            <person name="Kuo A."/>
            <person name="Mondo S."/>
            <person name="Pangilinan J."/>
            <person name="Riley R."/>
            <person name="LaButti K."/>
            <person name="Andreopoulos B."/>
            <person name="Lipzen A."/>
            <person name="Chen C."/>
            <person name="Yan M."/>
            <person name="Daum C."/>
            <person name="Ng V."/>
            <person name="Clum A."/>
            <person name="Steindorff A."/>
            <person name="Ohm R.A."/>
            <person name="Martin F."/>
            <person name="Silar P."/>
            <person name="Natvig D.O."/>
            <person name="Lalanne C."/>
            <person name="Gautier V."/>
            <person name="Ament-Velasquez S.L."/>
            <person name="Kruys A."/>
            <person name="Hutchinson M.I."/>
            <person name="Powell A.J."/>
            <person name="Barry K."/>
            <person name="Miller A.N."/>
            <person name="Grigoriev I.V."/>
            <person name="Debuchy R."/>
            <person name="Gladieux P."/>
            <person name="Hiltunen Thoren M."/>
            <person name="Johannesson H."/>
        </authorList>
    </citation>
    <scope>NUCLEOTIDE SEQUENCE</scope>
    <source>
        <strain evidence="3">CBS 141.50</strain>
    </source>
</reference>
<sequence length="292" mass="31772">MRFTTRAVWSLVASLAHLSANIHHAMVHAATSGLLEVDLVFPRDNQTYAPTPYMPIVFALHNAELARGIYPEIAFRIRNRLDPNEGQGEGFYLPINLPNETISNSEPWLVHTLVNNFATAGAWDLVFDLWWVDCKLEENFGDPEYQGRVAGHVLDGYPGAISMNTSHGGQGLDLVAATADEKACHAGMEPGHVLNVTNDRRNVTDYEDKRLYPTCLMVSKVAPDTSLHLCDVRFNSTAATAIAASVKDALCHGKNPPADCPSEPSTASRLGVAGAGYLVATLATLEFLRFLA</sequence>
<feature type="domain" description="DUF7136" evidence="2">
    <location>
        <begin position="31"/>
        <end position="260"/>
    </location>
</feature>
<keyword evidence="1" id="KW-0732">Signal</keyword>
<proteinExistence type="predicted"/>
<dbReference type="Pfam" id="PF23584">
    <property type="entry name" value="DUF7136"/>
    <property type="match status" value="1"/>
</dbReference>
<accession>A0AAN6V4B8</accession>